<name>A0ABQ5P2P8_9ACTN</name>
<sequence>MTSMDTARPPPAIVRVRTTAPARGIPHPRAGPSERARQMPFTLSHPAAVLPLLRGPFVPAALVAGAMAPDVPYFLRALGLAATNSRQWHEPFLNATQTHSPGGALTVTLPFAIALVAGYRLLRRPLNALLPAGYGLPGPAAPSGAKERAIRAVWLLLSALIGIATHQLWDAFTHHHGFLVERVPLLRAPAVGGLSVARLVQYASTAAGLALIGRHLWNHRGRLRSPGAAGGRLTPAVRWTVVAAIVLATAVGAAAHTRGGLDAHRHTTEVDYSRPIVREDDGFVDTSYPTRTVEAPWGTVAEGVLSDAARGAGGAFTAGLALYAALWWLRRAGAGAGRAPSAPEHALPPRTGQVR</sequence>
<gene>
    <name evidence="1" type="ORF">SYYSPA8_21180</name>
</gene>
<dbReference type="InterPro" id="IPR025238">
    <property type="entry name" value="DUF4184"/>
</dbReference>
<proteinExistence type="predicted"/>
<dbReference type="Proteomes" id="UP001291653">
    <property type="component" value="Unassembled WGS sequence"/>
</dbReference>
<comment type="caution">
    <text evidence="1">The sequence shown here is derived from an EMBL/GenBank/DDBJ whole genome shotgun (WGS) entry which is preliminary data.</text>
</comment>
<dbReference type="Pfam" id="PF13803">
    <property type="entry name" value="DUF4184"/>
    <property type="match status" value="1"/>
</dbReference>
<evidence type="ECO:0000313" key="2">
    <source>
        <dbReference type="Proteomes" id="UP001291653"/>
    </source>
</evidence>
<reference evidence="1 2" key="1">
    <citation type="submission" date="2022-10" db="EMBL/GenBank/DDBJ databases">
        <title>Draft genome sequence of Streptomyces sp. YSPA8.</title>
        <authorList>
            <person name="Moriuchi R."/>
            <person name="Dohra H."/>
            <person name="Yamamura H."/>
            <person name="Kodani S."/>
        </authorList>
    </citation>
    <scope>NUCLEOTIDE SEQUENCE [LARGE SCALE GENOMIC DNA]</scope>
    <source>
        <strain evidence="1 2">YSPA8</strain>
    </source>
</reference>
<protein>
    <submittedName>
        <fullName evidence="1">DUF4184 family protein</fullName>
    </submittedName>
</protein>
<evidence type="ECO:0000313" key="1">
    <source>
        <dbReference type="EMBL" id="GLF96855.1"/>
    </source>
</evidence>
<accession>A0ABQ5P2P8</accession>
<keyword evidence="2" id="KW-1185">Reference proteome</keyword>
<organism evidence="1 2">
    <name type="scientific">Streptomyces yaizuensis</name>
    <dbReference type="NCBI Taxonomy" id="2989713"/>
    <lineage>
        <taxon>Bacteria</taxon>
        <taxon>Bacillati</taxon>
        <taxon>Actinomycetota</taxon>
        <taxon>Actinomycetes</taxon>
        <taxon>Kitasatosporales</taxon>
        <taxon>Streptomycetaceae</taxon>
        <taxon>Streptomyces</taxon>
    </lineage>
</organism>
<dbReference type="EMBL" id="BSBI01000009">
    <property type="protein sequence ID" value="GLF96855.1"/>
    <property type="molecule type" value="Genomic_DNA"/>
</dbReference>